<keyword evidence="7 11" id="KW-0378">Hydrolase</keyword>
<keyword evidence="8 13" id="KW-1133">Transmembrane helix</keyword>
<feature type="transmembrane region" description="Helical" evidence="13">
    <location>
        <begin position="65"/>
        <end position="89"/>
    </location>
</feature>
<evidence type="ECO:0000256" key="13">
    <source>
        <dbReference type="SAM" id="Phobius"/>
    </source>
</evidence>
<dbReference type="EMBL" id="CP041217">
    <property type="protein sequence ID" value="QDH19522.1"/>
    <property type="molecule type" value="Genomic_DNA"/>
</dbReference>
<evidence type="ECO:0000256" key="10">
    <source>
        <dbReference type="ARBA" id="ARBA00030345"/>
    </source>
</evidence>
<reference evidence="14 15" key="1">
    <citation type="submission" date="2019-06" db="EMBL/GenBank/DDBJ databases">
        <title>Saccharibacillus brassicae sp. nov., an endophytic bacterium isolated from Chinese cabbage seeds (Brassica pekinensis).</title>
        <authorList>
            <person name="Jiang L."/>
            <person name="Lee J."/>
            <person name="Kim S.W."/>
        </authorList>
    </citation>
    <scope>NUCLEOTIDE SEQUENCE [LARGE SCALE GENOMIC DNA]</scope>
    <source>
        <strain evidence="15">KCTC 43072 / ATSA2</strain>
    </source>
</reference>
<evidence type="ECO:0000256" key="11">
    <source>
        <dbReference type="PIRNR" id="PIRNR016933"/>
    </source>
</evidence>
<dbReference type="InterPro" id="IPR026898">
    <property type="entry name" value="PrsW"/>
</dbReference>
<dbReference type="GO" id="GO:0005886">
    <property type="term" value="C:plasma membrane"/>
    <property type="evidence" value="ECO:0007669"/>
    <property type="project" value="UniProtKB-SubCell"/>
</dbReference>
<evidence type="ECO:0000256" key="12">
    <source>
        <dbReference type="SAM" id="MobiDB-lite"/>
    </source>
</evidence>
<evidence type="ECO:0000256" key="6">
    <source>
        <dbReference type="ARBA" id="ARBA00022692"/>
    </source>
</evidence>
<evidence type="ECO:0000256" key="3">
    <source>
        <dbReference type="ARBA" id="ARBA00018997"/>
    </source>
</evidence>
<dbReference type="PANTHER" id="PTHR36844:SF1">
    <property type="entry name" value="PROTEASE PRSW"/>
    <property type="match status" value="1"/>
</dbReference>
<dbReference type="InterPro" id="IPR023596">
    <property type="entry name" value="Peptidase_PrsW_arch/bac"/>
</dbReference>
<dbReference type="KEGG" id="saca:FFV09_00820"/>
<feature type="transmembrane region" description="Helical" evidence="13">
    <location>
        <begin position="191"/>
        <end position="208"/>
    </location>
</feature>
<comment type="subcellular location">
    <subcellularLocation>
        <location evidence="1">Cell membrane</location>
        <topology evidence="1">Multi-pass membrane protein</topology>
    </subcellularLocation>
</comment>
<dbReference type="EC" id="3.4.-.-" evidence="11"/>
<dbReference type="GO" id="GO:0006508">
    <property type="term" value="P:proteolysis"/>
    <property type="evidence" value="ECO:0007669"/>
    <property type="project" value="UniProtKB-KW"/>
</dbReference>
<gene>
    <name evidence="14" type="primary">prsW</name>
    <name evidence="14" type="ORF">FFV09_00820</name>
</gene>
<evidence type="ECO:0000256" key="5">
    <source>
        <dbReference type="ARBA" id="ARBA00022670"/>
    </source>
</evidence>
<dbReference type="Proteomes" id="UP000316968">
    <property type="component" value="Chromosome"/>
</dbReference>
<feature type="transmembrane region" description="Helical" evidence="13">
    <location>
        <begin position="101"/>
        <end position="122"/>
    </location>
</feature>
<proteinExistence type="inferred from homology"/>
<dbReference type="PANTHER" id="PTHR36844">
    <property type="entry name" value="PROTEASE PRSW"/>
    <property type="match status" value="1"/>
</dbReference>
<feature type="transmembrane region" description="Helical" evidence="13">
    <location>
        <begin position="165"/>
        <end position="185"/>
    </location>
</feature>
<keyword evidence="4 11" id="KW-1003">Cell membrane</keyword>
<evidence type="ECO:0000313" key="15">
    <source>
        <dbReference type="Proteomes" id="UP000316968"/>
    </source>
</evidence>
<dbReference type="Pfam" id="PF13367">
    <property type="entry name" value="PrsW-protease"/>
    <property type="match status" value="1"/>
</dbReference>
<dbReference type="NCBIfam" id="NF033739">
    <property type="entry name" value="intramemb_PrsW"/>
    <property type="match status" value="1"/>
</dbReference>
<keyword evidence="5 11" id="KW-0645">Protease</keyword>
<dbReference type="PIRSF" id="PIRSF016933">
    <property type="entry name" value="PrsW"/>
    <property type="match status" value="1"/>
</dbReference>
<comment type="similarity">
    <text evidence="2 11">Belongs to the protease PrsW family.</text>
</comment>
<evidence type="ECO:0000256" key="8">
    <source>
        <dbReference type="ARBA" id="ARBA00022989"/>
    </source>
</evidence>
<evidence type="ECO:0000256" key="1">
    <source>
        <dbReference type="ARBA" id="ARBA00004651"/>
    </source>
</evidence>
<evidence type="ECO:0000256" key="9">
    <source>
        <dbReference type="ARBA" id="ARBA00023136"/>
    </source>
</evidence>
<keyword evidence="14" id="KW-0482">Metalloprotease</keyword>
<name>A0A4Y6UPG0_SACBS</name>
<sequence>MLALTVFVAAITPGVALLFYFYLKDKYDAEPLHMVARMFVLGFLVVLPIMVVQQGLLRAFGDNPYLFAFGISAGVEEMFKWFVLFHFIYNHTEFDEPYDGILYAVAVSLGFATLENIMYAFTLKASFGALLLRGLLPVSGHAMFGVVMGYYMGRAKFASASQRKKFLVLSLLMPLVWHGIYDMILNLSGHYWIWYIVPFMVLMWYGGMDKVGKANNRSPFRFLKKDDSLPVSPPERTPKPSAVSDKKEA</sequence>
<keyword evidence="15" id="KW-1185">Reference proteome</keyword>
<accession>A0A4Y6UPG0</accession>
<evidence type="ECO:0000313" key="14">
    <source>
        <dbReference type="EMBL" id="QDH19522.1"/>
    </source>
</evidence>
<keyword evidence="6 13" id="KW-0812">Transmembrane</keyword>
<comment type="function">
    <text evidence="11">Involved in the degradation of specific anti-sigma factors.</text>
</comment>
<evidence type="ECO:0000256" key="2">
    <source>
        <dbReference type="ARBA" id="ARBA00009165"/>
    </source>
</evidence>
<evidence type="ECO:0000256" key="4">
    <source>
        <dbReference type="ARBA" id="ARBA00022475"/>
    </source>
</evidence>
<keyword evidence="9 11" id="KW-0472">Membrane</keyword>
<feature type="transmembrane region" description="Helical" evidence="13">
    <location>
        <begin position="134"/>
        <end position="153"/>
    </location>
</feature>
<dbReference type="GO" id="GO:0008237">
    <property type="term" value="F:metallopeptidase activity"/>
    <property type="evidence" value="ECO:0007669"/>
    <property type="project" value="UniProtKB-KW"/>
</dbReference>
<feature type="region of interest" description="Disordered" evidence="12">
    <location>
        <begin position="223"/>
        <end position="249"/>
    </location>
</feature>
<evidence type="ECO:0000256" key="7">
    <source>
        <dbReference type="ARBA" id="ARBA00022801"/>
    </source>
</evidence>
<protein>
    <recommendedName>
        <fullName evidence="3 11">Protease PrsW</fullName>
        <ecNumber evidence="11">3.4.-.-</ecNumber>
    </recommendedName>
    <alternativeName>
        <fullName evidence="10 11">Protease responsible for activating sigma-W</fullName>
    </alternativeName>
</protein>
<organism evidence="14 15">
    <name type="scientific">Saccharibacillus brassicae</name>
    <dbReference type="NCBI Taxonomy" id="2583377"/>
    <lineage>
        <taxon>Bacteria</taxon>
        <taxon>Bacillati</taxon>
        <taxon>Bacillota</taxon>
        <taxon>Bacilli</taxon>
        <taxon>Bacillales</taxon>
        <taxon>Paenibacillaceae</taxon>
        <taxon>Saccharibacillus</taxon>
    </lineage>
</organism>
<dbReference type="OrthoDB" id="5504276at2"/>
<feature type="transmembrane region" description="Helical" evidence="13">
    <location>
        <begin position="35"/>
        <end position="53"/>
    </location>
</feature>
<dbReference type="RefSeq" id="WP_141445911.1">
    <property type="nucleotide sequence ID" value="NZ_CP041217.1"/>
</dbReference>
<dbReference type="AlphaFoldDB" id="A0A4Y6UPG0"/>
<feature type="transmembrane region" description="Helical" evidence="13">
    <location>
        <begin position="6"/>
        <end position="23"/>
    </location>
</feature>